<feature type="compositionally biased region" description="Polar residues" evidence="8">
    <location>
        <begin position="363"/>
        <end position="376"/>
    </location>
</feature>
<comment type="subcellular location">
    <subcellularLocation>
        <location evidence="1">Nucleus</location>
    </subcellularLocation>
</comment>
<evidence type="ECO:0000259" key="9">
    <source>
        <dbReference type="Pfam" id="PF09302"/>
    </source>
</evidence>
<organism evidence="11 12">
    <name type="scientific">Verruconis gallopava</name>
    <dbReference type="NCBI Taxonomy" id="253628"/>
    <lineage>
        <taxon>Eukaryota</taxon>
        <taxon>Fungi</taxon>
        <taxon>Dikarya</taxon>
        <taxon>Ascomycota</taxon>
        <taxon>Pezizomycotina</taxon>
        <taxon>Dothideomycetes</taxon>
        <taxon>Pleosporomycetidae</taxon>
        <taxon>Venturiales</taxon>
        <taxon>Sympoventuriaceae</taxon>
        <taxon>Verruconis</taxon>
    </lineage>
</organism>
<feature type="region of interest" description="Disordered" evidence="8">
    <location>
        <begin position="218"/>
        <end position="256"/>
    </location>
</feature>
<evidence type="ECO:0000256" key="4">
    <source>
        <dbReference type="ARBA" id="ARBA00023204"/>
    </source>
</evidence>
<proteinExistence type="inferred from homology"/>
<dbReference type="HOGENOM" id="CLU_665991_0_0_1"/>
<dbReference type="OrthoDB" id="3933334at2759"/>
<feature type="domain" description="XLF-like N-terminal" evidence="9">
    <location>
        <begin position="8"/>
        <end position="116"/>
    </location>
</feature>
<dbReference type="GO" id="GO:0032807">
    <property type="term" value="C:DNA ligase IV complex"/>
    <property type="evidence" value="ECO:0007669"/>
    <property type="project" value="TreeGrafter"/>
</dbReference>
<dbReference type="CDD" id="cd22285">
    <property type="entry name" value="HD_XLF_N"/>
    <property type="match status" value="1"/>
</dbReference>
<protein>
    <recommendedName>
        <fullName evidence="7">Non-homologous end-joining factor 1</fullName>
    </recommendedName>
</protein>
<dbReference type="GO" id="GO:0006303">
    <property type="term" value="P:double-strand break repair via nonhomologous end joining"/>
    <property type="evidence" value="ECO:0007669"/>
    <property type="project" value="UniProtKB-ARBA"/>
</dbReference>
<keyword evidence="2" id="KW-0227">DNA damage</keyword>
<evidence type="ECO:0000256" key="5">
    <source>
        <dbReference type="ARBA" id="ARBA00023242"/>
    </source>
</evidence>
<feature type="region of interest" description="Disordered" evidence="8">
    <location>
        <begin position="286"/>
        <end position="325"/>
    </location>
</feature>
<sequence length="413" mass="47075">MASDGREWRKFGDDLWIKYAFRKDSYSIWLTDLCQLYIEELDSSDLRWRASKDKLPIDVDEAQALAIFLKNLSNAIERSSFKPPDTIKRSRFMDIVAIVSLPHPLPEIEWTFKLEQQPDDRFRDSVSKPLLDDIYKFQQRENDLIHRLHEKDHAIEKLLDTLDKYNIDLADVFPSLASHSAIRQNKSRHVAETHIPALQPFDEQSWLENIRKKLCVDKSGPAESRPEPEFEKLQELGNQQRHSGRGQAARSPVLNIGKNTGINRTLADRKFQETITKSNAEATGELSIADMTSAPQNRKGIKRSLGSSTVAPKAEPATAEGATNEKTCRKVDETCKDTTKILDDVVTQRTGHNSVILHEELDQSNSAIQPVNQQSKGGRKDARNEDEIAKQKREALKKRFDVAAAHKSKKRKF</sequence>
<evidence type="ECO:0000313" key="12">
    <source>
        <dbReference type="Proteomes" id="UP000053259"/>
    </source>
</evidence>
<keyword evidence="5" id="KW-0539">Nucleus</keyword>
<evidence type="ECO:0000259" key="10">
    <source>
        <dbReference type="Pfam" id="PF21928"/>
    </source>
</evidence>
<evidence type="ECO:0000256" key="3">
    <source>
        <dbReference type="ARBA" id="ARBA00023125"/>
    </source>
</evidence>
<dbReference type="Gene3D" id="2.170.210.10">
    <property type="entry name" value="DNA double-strand break repair and VJ recombination XRCC4, N-terminal"/>
    <property type="match status" value="1"/>
</dbReference>
<feature type="compositionally biased region" description="Basic and acidic residues" evidence="8">
    <location>
        <begin position="378"/>
        <end position="393"/>
    </location>
</feature>
<feature type="compositionally biased region" description="Basic and acidic residues" evidence="8">
    <location>
        <begin position="224"/>
        <end position="234"/>
    </location>
</feature>
<feature type="domain" description="XLF-like coiled-coil region" evidence="10">
    <location>
        <begin position="128"/>
        <end position="169"/>
    </location>
</feature>
<dbReference type="PANTHER" id="PTHR32235:SF1">
    <property type="entry name" value="NON-HOMOLOGOUS END-JOINING FACTOR 1"/>
    <property type="match status" value="1"/>
</dbReference>
<dbReference type="Pfam" id="PF09302">
    <property type="entry name" value="XLF"/>
    <property type="match status" value="1"/>
</dbReference>
<evidence type="ECO:0000313" key="11">
    <source>
        <dbReference type="EMBL" id="KIW09474.1"/>
    </source>
</evidence>
<dbReference type="RefSeq" id="XP_016219343.1">
    <property type="nucleotide sequence ID" value="XM_016353086.1"/>
</dbReference>
<feature type="region of interest" description="Disordered" evidence="8">
    <location>
        <begin position="358"/>
        <end position="393"/>
    </location>
</feature>
<name>A0A0D2BDH7_9PEZI</name>
<comment type="similarity">
    <text evidence="6">Belongs to the XRCC4-XLF family. XLF subfamily.</text>
</comment>
<dbReference type="GeneID" id="27308326"/>
<dbReference type="AlphaFoldDB" id="A0A0D2BDH7"/>
<dbReference type="InterPro" id="IPR053829">
    <property type="entry name" value="XLF-like_CC"/>
</dbReference>
<dbReference type="InterPro" id="IPR052287">
    <property type="entry name" value="NHEJ_factor"/>
</dbReference>
<reference evidence="11 12" key="1">
    <citation type="submission" date="2015-01" db="EMBL/GenBank/DDBJ databases">
        <title>The Genome Sequence of Ochroconis gallopava CBS43764.</title>
        <authorList>
            <consortium name="The Broad Institute Genomics Platform"/>
            <person name="Cuomo C."/>
            <person name="de Hoog S."/>
            <person name="Gorbushina A."/>
            <person name="Stielow B."/>
            <person name="Teixiera M."/>
            <person name="Abouelleil A."/>
            <person name="Chapman S.B."/>
            <person name="Priest M."/>
            <person name="Young S.K."/>
            <person name="Wortman J."/>
            <person name="Nusbaum C."/>
            <person name="Birren B."/>
        </authorList>
    </citation>
    <scope>NUCLEOTIDE SEQUENCE [LARGE SCALE GENOMIC DNA]</scope>
    <source>
        <strain evidence="11 12">CBS 43764</strain>
    </source>
</reference>
<dbReference type="EMBL" id="KN847529">
    <property type="protein sequence ID" value="KIW09474.1"/>
    <property type="molecule type" value="Genomic_DNA"/>
</dbReference>
<evidence type="ECO:0000256" key="1">
    <source>
        <dbReference type="ARBA" id="ARBA00004123"/>
    </source>
</evidence>
<keyword evidence="12" id="KW-1185">Reference proteome</keyword>
<evidence type="ECO:0000256" key="6">
    <source>
        <dbReference type="ARBA" id="ARBA00025747"/>
    </source>
</evidence>
<gene>
    <name evidence="11" type="ORF">PV09_00353</name>
</gene>
<dbReference type="PANTHER" id="PTHR32235">
    <property type="entry name" value="NON-HOMOLOGOUS END-JOINING FACTOR 1"/>
    <property type="match status" value="1"/>
</dbReference>
<dbReference type="VEuPathDB" id="FungiDB:PV09_00353"/>
<dbReference type="Proteomes" id="UP000053259">
    <property type="component" value="Unassembled WGS sequence"/>
</dbReference>
<evidence type="ECO:0000256" key="2">
    <source>
        <dbReference type="ARBA" id="ARBA00022763"/>
    </source>
</evidence>
<accession>A0A0D2BDH7</accession>
<keyword evidence="4" id="KW-0234">DNA repair</keyword>
<dbReference type="InterPro" id="IPR038051">
    <property type="entry name" value="XRCC4-like_N_sf"/>
</dbReference>
<dbReference type="STRING" id="253628.A0A0D2BDH7"/>
<dbReference type="GO" id="GO:0045027">
    <property type="term" value="F:DNA end binding"/>
    <property type="evidence" value="ECO:0007669"/>
    <property type="project" value="TreeGrafter"/>
</dbReference>
<evidence type="ECO:0000256" key="7">
    <source>
        <dbReference type="ARBA" id="ARBA00044529"/>
    </source>
</evidence>
<evidence type="ECO:0000256" key="8">
    <source>
        <dbReference type="SAM" id="MobiDB-lite"/>
    </source>
</evidence>
<dbReference type="InParanoid" id="A0A0D2BDH7"/>
<keyword evidence="3" id="KW-0238">DNA-binding</keyword>
<dbReference type="InterPro" id="IPR015381">
    <property type="entry name" value="XLF-like_N"/>
</dbReference>
<dbReference type="Pfam" id="PF21928">
    <property type="entry name" value="XLF_CC"/>
    <property type="match status" value="1"/>
</dbReference>